<sequence length="530" mass="58984">MVLAGTYFGLAEMYPEHFVHPKLVFRKTSSAIKAHAMKYQTIASLFSKPEAVKDTGVLRLAVVFQAMGDVTPPERFTYEAFSYSEGIAQITNGGIRQMFDRGVSLRERYIDVPKVHGGFLQSEWRGPEADDVYVRTIMRDDAQDSANSYLLGLFPPLDTKGFVFGEDHSKRELMVGQHSNCTCRPAKTRAVKQRKKKSFVTINSKSTDKPCLATCLGLSFDGEPVHPSGVQDVPVDTPLDLSGDWLLLQPSVCKKPMSELSRAERTDLGWLEQEKLHAALLRDLRKLAGCSDRDRVQKYAQNCMLCEASSTKTCSSLKLGDIPRMLRNLKAADKFSKPYPKWFDRERAGKEMAQLSDWIWYSRFKPEEGGTQHAGLLLGEIINRIERAVDGETKERLAIFVVPLETLTNLYIGLNMKNPTPPKPLEELVIEVRQATAEDIDKARKSADGWQSALTGGEGSWMVRILRNGHSVHLHGCPGGYCSVSKLRRALAPRTLDPEGSVQEIRDACLGSLAKPPSIAEQTGEIVIGL</sequence>
<dbReference type="PANTHER" id="PTHR11567:SF110">
    <property type="entry name" value="2-PHOSPHOXYLOSE PHOSPHATASE 1"/>
    <property type="match status" value="1"/>
</dbReference>
<accession>A0A061SH63</accession>
<dbReference type="PANTHER" id="PTHR11567">
    <property type="entry name" value="ACID PHOSPHATASE-RELATED"/>
    <property type="match status" value="1"/>
</dbReference>
<name>A0A061SH63_9CHLO</name>
<dbReference type="EMBL" id="GBEZ01002889">
    <property type="protein sequence ID" value="JAC82205.1"/>
    <property type="molecule type" value="Transcribed_RNA"/>
</dbReference>
<evidence type="ECO:0000256" key="1">
    <source>
        <dbReference type="ARBA" id="ARBA00005375"/>
    </source>
</evidence>
<evidence type="ECO:0000256" key="2">
    <source>
        <dbReference type="ARBA" id="ARBA00022801"/>
    </source>
</evidence>
<evidence type="ECO:0000313" key="3">
    <source>
        <dbReference type="EMBL" id="JAC82205.1"/>
    </source>
</evidence>
<gene>
    <name evidence="3" type="ORF">TSPGSL018_6248</name>
</gene>
<dbReference type="Pfam" id="PF00328">
    <property type="entry name" value="His_Phos_2"/>
    <property type="match status" value="1"/>
</dbReference>
<comment type="similarity">
    <text evidence="1">Belongs to the histidine acid phosphatase family.</text>
</comment>
<dbReference type="InterPro" id="IPR029033">
    <property type="entry name" value="His_PPase_superfam"/>
</dbReference>
<dbReference type="Gene3D" id="3.40.50.1240">
    <property type="entry name" value="Phosphoglycerate mutase-like"/>
    <property type="match status" value="1"/>
</dbReference>
<reference evidence="3" key="1">
    <citation type="submission" date="2014-05" db="EMBL/GenBank/DDBJ databases">
        <title>The transcriptome of the halophilic microalga Tetraselmis sp. GSL018 isolated from the Great Salt Lake, Utah.</title>
        <authorList>
            <person name="Jinkerson R.E."/>
            <person name="D'Adamo S."/>
            <person name="Posewitz M.C."/>
        </authorList>
    </citation>
    <scope>NUCLEOTIDE SEQUENCE</scope>
    <source>
        <strain evidence="3">GSL018</strain>
    </source>
</reference>
<proteinExistence type="inferred from homology"/>
<dbReference type="SUPFAM" id="SSF53254">
    <property type="entry name" value="Phosphoglycerate mutase-like"/>
    <property type="match status" value="1"/>
</dbReference>
<keyword evidence="2" id="KW-0378">Hydrolase</keyword>
<dbReference type="InterPro" id="IPR050645">
    <property type="entry name" value="Histidine_acid_phosphatase"/>
</dbReference>
<dbReference type="AlphaFoldDB" id="A0A061SH63"/>
<organism evidence="3">
    <name type="scientific">Tetraselmis sp. GSL018</name>
    <dbReference type="NCBI Taxonomy" id="582737"/>
    <lineage>
        <taxon>Eukaryota</taxon>
        <taxon>Viridiplantae</taxon>
        <taxon>Chlorophyta</taxon>
        <taxon>core chlorophytes</taxon>
        <taxon>Chlorodendrophyceae</taxon>
        <taxon>Chlorodendrales</taxon>
        <taxon>Chlorodendraceae</taxon>
        <taxon>Tetraselmis</taxon>
    </lineage>
</organism>
<dbReference type="GO" id="GO:0016791">
    <property type="term" value="F:phosphatase activity"/>
    <property type="evidence" value="ECO:0007669"/>
    <property type="project" value="TreeGrafter"/>
</dbReference>
<dbReference type="InterPro" id="IPR000560">
    <property type="entry name" value="His_Pase_clade-2"/>
</dbReference>
<protein>
    <submittedName>
        <fullName evidence="3">Uncharacterized protein</fullName>
    </submittedName>
</protein>